<accession>S2DRA5</accession>
<sequence length="208" mass="23398">MGLHLRLRDKIFILEMTFIKSMIEDKKSKETKTSREAQTFFRVTFKNNIGLLHIADNKANMLISINTLVISAIIAISGYGAIANQFEQMGLKIVLPISLILVFCLISTALAVQAAKPKIILRDEKPFQPEKGSIIFFGESARLTLNKYLKEITKILTSKTEINDQMAIALYQQGVVLDRKYRLLGFAYTLFIVGVGLGTLAFVLFMIF</sequence>
<feature type="transmembrane region" description="Helical" evidence="8">
    <location>
        <begin position="183"/>
        <end position="207"/>
    </location>
</feature>
<dbReference type="GO" id="GO:0005886">
    <property type="term" value="C:plasma membrane"/>
    <property type="evidence" value="ECO:0007669"/>
    <property type="project" value="UniProtKB-SubCell"/>
</dbReference>
<name>S2DRA5_INDAL</name>
<dbReference type="GO" id="GO:0051607">
    <property type="term" value="P:defense response to virus"/>
    <property type="evidence" value="ECO:0007669"/>
    <property type="project" value="UniProtKB-KW"/>
</dbReference>
<dbReference type="AlphaFoldDB" id="S2DRA5"/>
<protein>
    <recommendedName>
        <fullName evidence="9">Pycsar effector protein domain-containing protein</fullName>
    </recommendedName>
</protein>
<comment type="subcellular location">
    <subcellularLocation>
        <location evidence="1">Cell membrane</location>
    </subcellularLocation>
</comment>
<dbReference type="eggNOG" id="COG4339">
    <property type="taxonomic scope" value="Bacteria"/>
</dbReference>
<dbReference type="Pfam" id="PF18967">
    <property type="entry name" value="PycTM"/>
    <property type="match status" value="1"/>
</dbReference>
<gene>
    <name evidence="10" type="ORF">A33Q_4521</name>
</gene>
<evidence type="ECO:0000256" key="4">
    <source>
        <dbReference type="ARBA" id="ARBA00022741"/>
    </source>
</evidence>
<keyword evidence="7 8" id="KW-0472">Membrane</keyword>
<evidence type="ECO:0000259" key="9">
    <source>
        <dbReference type="Pfam" id="PF18967"/>
    </source>
</evidence>
<evidence type="ECO:0000256" key="3">
    <source>
        <dbReference type="ARBA" id="ARBA00022692"/>
    </source>
</evidence>
<evidence type="ECO:0000256" key="1">
    <source>
        <dbReference type="ARBA" id="ARBA00004236"/>
    </source>
</evidence>
<dbReference type="EMBL" id="ALWO02000052">
    <property type="protein sequence ID" value="EOZ92428.1"/>
    <property type="molecule type" value="Genomic_DNA"/>
</dbReference>
<evidence type="ECO:0000256" key="2">
    <source>
        <dbReference type="ARBA" id="ARBA00022475"/>
    </source>
</evidence>
<reference evidence="10 11" key="1">
    <citation type="journal article" date="2013" name="Genome Announc.">
        <title>Draft Genome Sequence of Indibacter alkaliphilus Strain LW1T, Isolated from Lonar Lake, a Haloalkaline Lake in the Buldana District of Maharashtra, India.</title>
        <authorList>
            <person name="Singh A."/>
            <person name="Kumar Jangir P."/>
            <person name="Sharma R."/>
            <person name="Singh A."/>
            <person name="Kumar Pinnaka A."/>
            <person name="Shivaji S."/>
        </authorList>
    </citation>
    <scope>NUCLEOTIDE SEQUENCE [LARGE SCALE GENOMIC DNA]</scope>
    <source>
        <strain evidence="11">CCUG 57479 / KCTC 22604 / LW1</strain>
    </source>
</reference>
<keyword evidence="11" id="KW-1185">Reference proteome</keyword>
<proteinExistence type="predicted"/>
<evidence type="ECO:0000313" key="10">
    <source>
        <dbReference type="EMBL" id="EOZ92428.1"/>
    </source>
</evidence>
<keyword evidence="4" id="KW-0547">Nucleotide-binding</keyword>
<dbReference type="STRING" id="1189612.A33Q_4521"/>
<evidence type="ECO:0000256" key="8">
    <source>
        <dbReference type="SAM" id="Phobius"/>
    </source>
</evidence>
<keyword evidence="2" id="KW-1003">Cell membrane</keyword>
<dbReference type="GO" id="GO:0000166">
    <property type="term" value="F:nucleotide binding"/>
    <property type="evidence" value="ECO:0007669"/>
    <property type="project" value="UniProtKB-KW"/>
</dbReference>
<comment type="caution">
    <text evidence="10">The sequence shown here is derived from an EMBL/GenBank/DDBJ whole genome shotgun (WGS) entry which is preliminary data.</text>
</comment>
<organism evidence="10 11">
    <name type="scientific">Indibacter alkaliphilus (strain CCUG 57479 / KCTC 22604 / LW1)</name>
    <dbReference type="NCBI Taxonomy" id="1189612"/>
    <lineage>
        <taxon>Bacteria</taxon>
        <taxon>Pseudomonadati</taxon>
        <taxon>Bacteroidota</taxon>
        <taxon>Cytophagia</taxon>
        <taxon>Cytophagales</taxon>
        <taxon>Cyclobacteriaceae</taxon>
    </lineage>
</organism>
<keyword evidence="3 8" id="KW-0812">Transmembrane</keyword>
<evidence type="ECO:0000256" key="7">
    <source>
        <dbReference type="ARBA" id="ARBA00023136"/>
    </source>
</evidence>
<keyword evidence="6" id="KW-0051">Antiviral defense</keyword>
<keyword evidence="5 8" id="KW-1133">Transmembrane helix</keyword>
<evidence type="ECO:0000313" key="11">
    <source>
        <dbReference type="Proteomes" id="UP000006073"/>
    </source>
</evidence>
<feature type="domain" description="Pycsar effector protein" evidence="9">
    <location>
        <begin position="44"/>
        <end position="204"/>
    </location>
</feature>
<evidence type="ECO:0000256" key="5">
    <source>
        <dbReference type="ARBA" id="ARBA00022989"/>
    </source>
</evidence>
<feature type="transmembrane region" description="Helical" evidence="8">
    <location>
        <begin position="93"/>
        <end position="112"/>
    </location>
</feature>
<feature type="transmembrane region" description="Helical" evidence="8">
    <location>
        <begin position="61"/>
        <end position="81"/>
    </location>
</feature>
<evidence type="ECO:0000256" key="6">
    <source>
        <dbReference type="ARBA" id="ARBA00023118"/>
    </source>
</evidence>
<dbReference type="Proteomes" id="UP000006073">
    <property type="component" value="Unassembled WGS sequence"/>
</dbReference>
<dbReference type="InterPro" id="IPR043760">
    <property type="entry name" value="PycTM_dom"/>
</dbReference>